<dbReference type="GO" id="GO:0005524">
    <property type="term" value="F:ATP binding"/>
    <property type="evidence" value="ECO:0007669"/>
    <property type="project" value="UniProtKB-KW"/>
</dbReference>
<dbReference type="PANTHER" id="PTHR43895:SF150">
    <property type="entry name" value="SERINE_THREONINE-PROTEIN KINASE STK11"/>
    <property type="match status" value="1"/>
</dbReference>
<keyword evidence="4" id="KW-0418">Kinase</keyword>
<feature type="compositionally biased region" description="Polar residues" evidence="6">
    <location>
        <begin position="405"/>
        <end position="423"/>
    </location>
</feature>
<evidence type="ECO:0000313" key="8">
    <source>
        <dbReference type="EMBL" id="KAJ1921552.1"/>
    </source>
</evidence>
<keyword evidence="2" id="KW-0808">Transferase</keyword>
<dbReference type="Proteomes" id="UP001150538">
    <property type="component" value="Unassembled WGS sequence"/>
</dbReference>
<evidence type="ECO:0000256" key="2">
    <source>
        <dbReference type="ARBA" id="ARBA00022679"/>
    </source>
</evidence>
<dbReference type="Gene3D" id="3.30.200.20">
    <property type="entry name" value="Phosphorylase Kinase, domain 1"/>
    <property type="match status" value="1"/>
</dbReference>
<dbReference type="PANTHER" id="PTHR43895">
    <property type="entry name" value="CALCIUM/CALMODULIN-DEPENDENT PROTEIN KINASE KINASE-RELATED"/>
    <property type="match status" value="1"/>
</dbReference>
<dbReference type="InterPro" id="IPR011009">
    <property type="entry name" value="Kinase-like_dom_sf"/>
</dbReference>
<evidence type="ECO:0000256" key="4">
    <source>
        <dbReference type="ARBA" id="ARBA00022777"/>
    </source>
</evidence>
<evidence type="ECO:0000256" key="6">
    <source>
        <dbReference type="SAM" id="MobiDB-lite"/>
    </source>
</evidence>
<comment type="caution">
    <text evidence="8">The sequence shown here is derived from an EMBL/GenBank/DDBJ whole genome shotgun (WGS) entry which is preliminary data.</text>
</comment>
<dbReference type="GO" id="GO:0004674">
    <property type="term" value="F:protein serine/threonine kinase activity"/>
    <property type="evidence" value="ECO:0007669"/>
    <property type="project" value="UniProtKB-KW"/>
</dbReference>
<keyword evidence="9" id="KW-1185">Reference proteome</keyword>
<name>A0A9W8A5K2_9FUNG</name>
<feature type="region of interest" description="Disordered" evidence="6">
    <location>
        <begin position="394"/>
        <end position="423"/>
    </location>
</feature>
<dbReference type="Gene3D" id="1.10.510.10">
    <property type="entry name" value="Transferase(Phosphotransferase) domain 1"/>
    <property type="match status" value="1"/>
</dbReference>
<dbReference type="SUPFAM" id="SSF56112">
    <property type="entry name" value="Protein kinase-like (PK-like)"/>
    <property type="match status" value="1"/>
</dbReference>
<reference evidence="8" key="1">
    <citation type="submission" date="2022-07" db="EMBL/GenBank/DDBJ databases">
        <title>Phylogenomic reconstructions and comparative analyses of Kickxellomycotina fungi.</title>
        <authorList>
            <person name="Reynolds N.K."/>
            <person name="Stajich J.E."/>
            <person name="Barry K."/>
            <person name="Grigoriev I.V."/>
            <person name="Crous P."/>
            <person name="Smith M.E."/>
        </authorList>
    </citation>
    <scope>NUCLEOTIDE SEQUENCE</scope>
    <source>
        <strain evidence="8">NBRC 100468</strain>
    </source>
</reference>
<dbReference type="Pfam" id="PF00069">
    <property type="entry name" value="Pkinase"/>
    <property type="match status" value="1"/>
</dbReference>
<organism evidence="8 9">
    <name type="scientific">Mycoemilia scoparia</name>
    <dbReference type="NCBI Taxonomy" id="417184"/>
    <lineage>
        <taxon>Eukaryota</taxon>
        <taxon>Fungi</taxon>
        <taxon>Fungi incertae sedis</taxon>
        <taxon>Zoopagomycota</taxon>
        <taxon>Kickxellomycotina</taxon>
        <taxon>Kickxellomycetes</taxon>
        <taxon>Kickxellales</taxon>
        <taxon>Kickxellaceae</taxon>
        <taxon>Mycoemilia</taxon>
    </lineage>
</organism>
<dbReference type="CDD" id="cd14008">
    <property type="entry name" value="STKc_LKB1_CaMKK"/>
    <property type="match status" value="1"/>
</dbReference>
<dbReference type="AlphaFoldDB" id="A0A9W8A5K2"/>
<feature type="domain" description="Protein kinase" evidence="7">
    <location>
        <begin position="31"/>
        <end position="336"/>
    </location>
</feature>
<keyword evidence="1" id="KW-0723">Serine/threonine-protein kinase</keyword>
<evidence type="ECO:0000256" key="3">
    <source>
        <dbReference type="ARBA" id="ARBA00022741"/>
    </source>
</evidence>
<dbReference type="GO" id="GO:0007165">
    <property type="term" value="P:signal transduction"/>
    <property type="evidence" value="ECO:0007669"/>
    <property type="project" value="TreeGrafter"/>
</dbReference>
<evidence type="ECO:0000256" key="5">
    <source>
        <dbReference type="ARBA" id="ARBA00022840"/>
    </source>
</evidence>
<dbReference type="OrthoDB" id="68483at2759"/>
<sequence length="423" mass="47806">MYKVKNPDSVKYTVAAEWSEDDDGKMRINQYEILKELGAGSFGTVYLTKDTTDGKKYCLEEMKEEAMRAMKAIIKSKLRSKNRNAGAASARGRGGLGMRGRYCGFMRRNSSFRKEQADPFYLIREELAITKKLDHDHVVRIYEVLNDTEQDMIYMVIELCEKGPVMKLNLDGSKPLSEADARHYFTHSLLGLEYNIKPDNMLLTNEGVLKLSDFGEAFMFIDENSDDDEDEDETSSIKIAGTEAFMAPELLKGTAQANQLPAADIWALGISLYCFMTDNLPYDALTPIEIVNCVCNNKLTLDRINDPALKDLLTKMLCPDPCDRITIDEIRQHEWVTDGGKLKLPTTEENCLNIVTEVTESDIDNAVNTIYDIMPVIKAVAKLKLIRQRIRERKKMNEELRKSKSPSQEPSGGSTSDPSNMDK</sequence>
<evidence type="ECO:0000313" key="9">
    <source>
        <dbReference type="Proteomes" id="UP001150538"/>
    </source>
</evidence>
<evidence type="ECO:0000259" key="7">
    <source>
        <dbReference type="PROSITE" id="PS50011"/>
    </source>
</evidence>
<evidence type="ECO:0000256" key="1">
    <source>
        <dbReference type="ARBA" id="ARBA00022527"/>
    </source>
</evidence>
<keyword evidence="3" id="KW-0547">Nucleotide-binding</keyword>
<proteinExistence type="predicted"/>
<dbReference type="PROSITE" id="PS50011">
    <property type="entry name" value="PROTEIN_KINASE_DOM"/>
    <property type="match status" value="1"/>
</dbReference>
<keyword evidence="5" id="KW-0067">ATP-binding</keyword>
<accession>A0A9W8A5K2</accession>
<protein>
    <recommendedName>
        <fullName evidence="7">Protein kinase domain-containing protein</fullName>
    </recommendedName>
</protein>
<dbReference type="EMBL" id="JANBPU010000004">
    <property type="protein sequence ID" value="KAJ1921552.1"/>
    <property type="molecule type" value="Genomic_DNA"/>
</dbReference>
<dbReference type="InterPro" id="IPR000719">
    <property type="entry name" value="Prot_kinase_dom"/>
</dbReference>
<gene>
    <name evidence="8" type="ORF">H4219_000589</name>
</gene>